<dbReference type="EMBL" id="JAEHOE010000244">
    <property type="protein sequence ID" value="KAG2482214.1"/>
    <property type="molecule type" value="Genomic_DNA"/>
</dbReference>
<gene>
    <name evidence="1" type="ORF">HYH03_018840</name>
</gene>
<dbReference type="AlphaFoldDB" id="A0A836BNY8"/>
<organism evidence="1 2">
    <name type="scientific">Edaphochlamys debaryana</name>
    <dbReference type="NCBI Taxonomy" id="47281"/>
    <lineage>
        <taxon>Eukaryota</taxon>
        <taxon>Viridiplantae</taxon>
        <taxon>Chlorophyta</taxon>
        <taxon>core chlorophytes</taxon>
        <taxon>Chlorophyceae</taxon>
        <taxon>CS clade</taxon>
        <taxon>Chlamydomonadales</taxon>
        <taxon>Chlamydomonadales incertae sedis</taxon>
        <taxon>Edaphochlamys</taxon>
    </lineage>
</organism>
<reference evidence="1" key="1">
    <citation type="journal article" date="2020" name="bioRxiv">
        <title>Comparative genomics of Chlamydomonas.</title>
        <authorList>
            <person name="Craig R.J."/>
            <person name="Hasan A.R."/>
            <person name="Ness R.W."/>
            <person name="Keightley P.D."/>
        </authorList>
    </citation>
    <scope>NUCLEOTIDE SEQUENCE</scope>
    <source>
        <strain evidence="1">CCAP 11/70</strain>
    </source>
</reference>
<accession>A0A836BNY8</accession>
<evidence type="ECO:0000313" key="2">
    <source>
        <dbReference type="Proteomes" id="UP000612055"/>
    </source>
</evidence>
<protein>
    <submittedName>
        <fullName evidence="1">Uncharacterized protein</fullName>
    </submittedName>
</protein>
<dbReference type="Proteomes" id="UP000612055">
    <property type="component" value="Unassembled WGS sequence"/>
</dbReference>
<name>A0A836BNY8_9CHLO</name>
<evidence type="ECO:0000313" key="1">
    <source>
        <dbReference type="EMBL" id="KAG2482214.1"/>
    </source>
</evidence>
<proteinExistence type="predicted"/>
<keyword evidence="2" id="KW-1185">Reference proteome</keyword>
<sequence length="102" mass="12543">MPTEAQWLELQLLRAKERRLDLKYRSARHMSEAMHQGLRAAQRRWRPQQREVGHRRAILAMSNLYRMACIERDEKQMIYQEIRSLRRRKMFEFGVEADYYSD</sequence>
<comment type="caution">
    <text evidence="1">The sequence shown here is derived from an EMBL/GenBank/DDBJ whole genome shotgun (WGS) entry which is preliminary data.</text>
</comment>